<accession>A0A6J4L1V1</accession>
<evidence type="ECO:0000313" key="2">
    <source>
        <dbReference type="EMBL" id="CAA9321601.1"/>
    </source>
</evidence>
<dbReference type="AlphaFoldDB" id="A0A6J4L1V1"/>
<evidence type="ECO:0000256" key="1">
    <source>
        <dbReference type="SAM" id="MobiDB-lite"/>
    </source>
</evidence>
<feature type="region of interest" description="Disordered" evidence="1">
    <location>
        <begin position="141"/>
        <end position="243"/>
    </location>
</feature>
<feature type="compositionally biased region" description="Gly residues" evidence="1">
    <location>
        <begin position="202"/>
        <end position="218"/>
    </location>
</feature>
<gene>
    <name evidence="2" type="ORF">AVDCRST_MAG56-6964</name>
</gene>
<name>A0A6J4L1V1_9SPHI</name>
<feature type="compositionally biased region" description="Basic residues" evidence="1">
    <location>
        <begin position="1"/>
        <end position="12"/>
    </location>
</feature>
<feature type="non-terminal residue" evidence="2">
    <location>
        <position position="1"/>
    </location>
</feature>
<feature type="region of interest" description="Disordered" evidence="1">
    <location>
        <begin position="1"/>
        <end position="35"/>
    </location>
</feature>
<sequence length="243" mass="26112">ECLAAQRRRQRRRDIADAARQQPGDAARTGPGAGGLLRHRFQQRRHPLLEPQGGHHGVPHVYGHYHRPAGPARAEAGLWHHQHDQPVRQPRYVGRQRPGYGGGPGHHDHQHCLPAGGLVRRRWLQPECLGRNPLRGQLRCRNTVNGQRPCPRAHHRPRRGSREGVPQSGPRTGVPATGRTTGGHCPRGGTQPGGPPAARGFGHAGGGCQYGGGAGTGTPRGHVRTGDPFGRAADQQEAGRAAV</sequence>
<reference evidence="2" key="1">
    <citation type="submission" date="2020-02" db="EMBL/GenBank/DDBJ databases">
        <authorList>
            <person name="Meier V. D."/>
        </authorList>
    </citation>
    <scope>NUCLEOTIDE SEQUENCE</scope>
    <source>
        <strain evidence="2">AVDCRST_MAG56</strain>
    </source>
</reference>
<dbReference type="EMBL" id="CADCTQ010000577">
    <property type="protein sequence ID" value="CAA9321601.1"/>
    <property type="molecule type" value="Genomic_DNA"/>
</dbReference>
<proteinExistence type="predicted"/>
<protein>
    <submittedName>
        <fullName evidence="2">Uncharacterized protein</fullName>
    </submittedName>
</protein>
<feature type="non-terminal residue" evidence="2">
    <location>
        <position position="243"/>
    </location>
</feature>
<organism evidence="2">
    <name type="scientific">uncultured Cytophagales bacterium</name>
    <dbReference type="NCBI Taxonomy" id="158755"/>
    <lineage>
        <taxon>Bacteria</taxon>
        <taxon>Pseudomonadati</taxon>
        <taxon>Bacteroidota</taxon>
        <taxon>Sphingobacteriia</taxon>
        <taxon>Sphingobacteriales</taxon>
        <taxon>environmental samples</taxon>
    </lineage>
</organism>